<dbReference type="Gene3D" id="3.40.50.620">
    <property type="entry name" value="HUPs"/>
    <property type="match status" value="1"/>
</dbReference>
<dbReference type="EMBL" id="QMIF01000008">
    <property type="protein sequence ID" value="TVM33139.1"/>
    <property type="molecule type" value="Genomic_DNA"/>
</dbReference>
<comment type="similarity">
    <text evidence="3 11">Belongs to the NadD family.</text>
</comment>
<dbReference type="Proteomes" id="UP000503251">
    <property type="component" value="Chromosome"/>
</dbReference>
<reference evidence="15 16" key="1">
    <citation type="submission" date="2018-06" db="EMBL/GenBank/DDBJ databases">
        <title>Complete genome of Desulfovibrio marinus P48SEP.</title>
        <authorList>
            <person name="Crispim J.S."/>
            <person name="Vidigal P.M.P."/>
            <person name="Silva L.C.F."/>
            <person name="Araujo L.C."/>
            <person name="Laguardia C.N."/>
            <person name="Dias R.S."/>
            <person name="Sousa M.P."/>
            <person name="Paula S.O."/>
            <person name="Silva C."/>
        </authorList>
    </citation>
    <scope>NUCLEOTIDE SEQUENCE [LARGE SCALE GENOMIC DNA]</scope>
    <source>
        <strain evidence="15 16">P48SEP</strain>
    </source>
</reference>
<dbReference type="InterPro" id="IPR005248">
    <property type="entry name" value="NadD/NMNAT"/>
</dbReference>
<keyword evidence="6 11" id="KW-0548">Nucleotidyltransferase</keyword>
<dbReference type="OrthoDB" id="5295945at2"/>
<evidence type="ECO:0000256" key="12">
    <source>
        <dbReference type="SAM" id="MobiDB-lite"/>
    </source>
</evidence>
<dbReference type="AlphaFoldDB" id="A0A6P1ZIG3"/>
<evidence type="ECO:0000313" key="17">
    <source>
        <dbReference type="Proteomes" id="UP000503251"/>
    </source>
</evidence>
<keyword evidence="7 11" id="KW-0547">Nucleotide-binding</keyword>
<dbReference type="GO" id="GO:0009435">
    <property type="term" value="P:NAD+ biosynthetic process"/>
    <property type="evidence" value="ECO:0007669"/>
    <property type="project" value="UniProtKB-UniRule"/>
</dbReference>
<comment type="pathway">
    <text evidence="2 11">Cofactor biosynthesis; NAD(+) biosynthesis; deamido-NAD(+) from nicotinate D-ribonucleotide: step 1/1.</text>
</comment>
<name>A0A6P1ZIG3_9BACT</name>
<dbReference type="Proteomes" id="UP000434052">
    <property type="component" value="Unassembled WGS sequence"/>
</dbReference>
<accession>A0A6P1ZIG3</accession>
<dbReference type="SUPFAM" id="SSF52374">
    <property type="entry name" value="Nucleotidylyl transferase"/>
    <property type="match status" value="1"/>
</dbReference>
<dbReference type="PANTHER" id="PTHR39321:SF3">
    <property type="entry name" value="PHOSPHOPANTETHEINE ADENYLYLTRANSFERASE"/>
    <property type="match status" value="1"/>
</dbReference>
<comment type="function">
    <text evidence="1 11">Catalyzes the reversible adenylation of nicotinate mononucleotide (NaMN) to nicotinic acid adenine dinucleotide (NaAD).</text>
</comment>
<dbReference type="EMBL" id="CP039543">
    <property type="protein sequence ID" value="QJT08390.1"/>
    <property type="molecule type" value="Genomic_DNA"/>
</dbReference>
<dbReference type="HAMAP" id="MF_00244">
    <property type="entry name" value="NaMN_adenylyltr"/>
    <property type="match status" value="1"/>
</dbReference>
<comment type="catalytic activity">
    <reaction evidence="10 11">
        <text>nicotinate beta-D-ribonucleotide + ATP + H(+) = deamido-NAD(+) + diphosphate</text>
        <dbReference type="Rhea" id="RHEA:22860"/>
        <dbReference type="ChEBI" id="CHEBI:15378"/>
        <dbReference type="ChEBI" id="CHEBI:30616"/>
        <dbReference type="ChEBI" id="CHEBI:33019"/>
        <dbReference type="ChEBI" id="CHEBI:57502"/>
        <dbReference type="ChEBI" id="CHEBI:58437"/>
        <dbReference type="EC" id="2.7.7.18"/>
    </reaction>
</comment>
<evidence type="ECO:0000256" key="4">
    <source>
        <dbReference type="ARBA" id="ARBA00022642"/>
    </source>
</evidence>
<evidence type="ECO:0000313" key="16">
    <source>
        <dbReference type="Proteomes" id="UP000434052"/>
    </source>
</evidence>
<evidence type="ECO:0000256" key="11">
    <source>
        <dbReference type="HAMAP-Rule" id="MF_00244"/>
    </source>
</evidence>
<dbReference type="CDD" id="cd02165">
    <property type="entry name" value="NMNAT"/>
    <property type="match status" value="1"/>
</dbReference>
<evidence type="ECO:0000256" key="7">
    <source>
        <dbReference type="ARBA" id="ARBA00022741"/>
    </source>
</evidence>
<evidence type="ECO:0000313" key="14">
    <source>
        <dbReference type="EMBL" id="QJT08390.1"/>
    </source>
</evidence>
<dbReference type="GO" id="GO:0004515">
    <property type="term" value="F:nicotinate-nucleotide adenylyltransferase activity"/>
    <property type="evidence" value="ECO:0007669"/>
    <property type="project" value="UniProtKB-UniRule"/>
</dbReference>
<sequence length="273" mass="30110">MARSAPRTHRPMSNSTEERLGGPGSVCIYGGSFNPMHSAHIRVAVALHEAAGMERVDIMPAATPPHKPNCRLLPMSLRMAMARAVEARLNTGGSASPTHYRVSDLEARRTGPSYTVDTLREYRRTEPDARLFFCLGATDMIVLDTWHAWRELFELATFVVVTRGANDVQDVLEFMGRYPDLFPDASSEIRALSAGFGGEYPHSGPEYAHIHWRGGWAPFMTMPRQDVSGSMIRTLWRADRSLLGLMPECVEDVLLANAPAVDAAWGARDSAQG</sequence>
<dbReference type="PANTHER" id="PTHR39321">
    <property type="entry name" value="NICOTINATE-NUCLEOTIDE ADENYLYLTRANSFERASE-RELATED"/>
    <property type="match status" value="1"/>
</dbReference>
<dbReference type="UniPathway" id="UPA00253">
    <property type="reaction ID" value="UER00332"/>
</dbReference>
<evidence type="ECO:0000256" key="2">
    <source>
        <dbReference type="ARBA" id="ARBA00005019"/>
    </source>
</evidence>
<dbReference type="InterPro" id="IPR014729">
    <property type="entry name" value="Rossmann-like_a/b/a_fold"/>
</dbReference>
<evidence type="ECO:0000256" key="8">
    <source>
        <dbReference type="ARBA" id="ARBA00022840"/>
    </source>
</evidence>
<keyword evidence="17" id="KW-1185">Reference proteome</keyword>
<organism evidence="15 16">
    <name type="scientific">Oceanidesulfovibrio marinus</name>
    <dbReference type="NCBI Taxonomy" id="370038"/>
    <lineage>
        <taxon>Bacteria</taxon>
        <taxon>Pseudomonadati</taxon>
        <taxon>Thermodesulfobacteriota</taxon>
        <taxon>Desulfovibrionia</taxon>
        <taxon>Desulfovibrionales</taxon>
        <taxon>Desulfovibrionaceae</taxon>
        <taxon>Oceanidesulfovibrio</taxon>
    </lineage>
</organism>
<keyword evidence="5 11" id="KW-0808">Transferase</keyword>
<feature type="domain" description="Cytidyltransferase-like" evidence="13">
    <location>
        <begin position="28"/>
        <end position="234"/>
    </location>
</feature>
<gene>
    <name evidence="11" type="primary">nadD</name>
    <name evidence="15" type="ORF">DQK91_13360</name>
    <name evidence="14" type="ORF">E8L03_05380</name>
</gene>
<keyword evidence="9 11" id="KW-0520">NAD</keyword>
<evidence type="ECO:0000256" key="10">
    <source>
        <dbReference type="ARBA" id="ARBA00048721"/>
    </source>
</evidence>
<keyword evidence="8 11" id="KW-0067">ATP-binding</keyword>
<evidence type="ECO:0000256" key="1">
    <source>
        <dbReference type="ARBA" id="ARBA00002324"/>
    </source>
</evidence>
<evidence type="ECO:0000256" key="3">
    <source>
        <dbReference type="ARBA" id="ARBA00009014"/>
    </source>
</evidence>
<evidence type="ECO:0000256" key="6">
    <source>
        <dbReference type="ARBA" id="ARBA00022695"/>
    </source>
</evidence>
<evidence type="ECO:0000256" key="5">
    <source>
        <dbReference type="ARBA" id="ARBA00022679"/>
    </source>
</evidence>
<dbReference type="EC" id="2.7.7.18" evidence="11"/>
<reference evidence="14 17" key="2">
    <citation type="submission" date="2019-04" db="EMBL/GenBank/DDBJ databases">
        <title>Isolation and culture of sulfate reducing bacteria from the cold seep of the South China Sea.</title>
        <authorList>
            <person name="Sun C."/>
            <person name="Liu R."/>
        </authorList>
    </citation>
    <scope>NUCLEOTIDE SEQUENCE [LARGE SCALE GENOMIC DNA]</scope>
    <source>
        <strain evidence="14 17">CS1</strain>
    </source>
</reference>
<dbReference type="InterPro" id="IPR004821">
    <property type="entry name" value="Cyt_trans-like"/>
</dbReference>
<evidence type="ECO:0000313" key="15">
    <source>
        <dbReference type="EMBL" id="TVM33139.1"/>
    </source>
</evidence>
<protein>
    <recommendedName>
        <fullName evidence="11">Probable nicotinate-nucleotide adenylyltransferase</fullName>
        <ecNumber evidence="11">2.7.7.18</ecNumber>
    </recommendedName>
    <alternativeName>
        <fullName evidence="11">Deamido-NAD(+) diphosphorylase</fullName>
    </alternativeName>
    <alternativeName>
        <fullName evidence="11">Deamido-NAD(+) pyrophosphorylase</fullName>
    </alternativeName>
    <alternativeName>
        <fullName evidence="11">Nicotinate mononucleotide adenylyltransferase</fullName>
        <shortName evidence="11">NaMN adenylyltransferase</shortName>
    </alternativeName>
</protein>
<feature type="region of interest" description="Disordered" evidence="12">
    <location>
        <begin position="1"/>
        <end position="21"/>
    </location>
</feature>
<evidence type="ECO:0000256" key="9">
    <source>
        <dbReference type="ARBA" id="ARBA00023027"/>
    </source>
</evidence>
<evidence type="ECO:0000259" key="13">
    <source>
        <dbReference type="Pfam" id="PF01467"/>
    </source>
</evidence>
<proteinExistence type="inferred from homology"/>
<dbReference type="GO" id="GO:0005524">
    <property type="term" value="F:ATP binding"/>
    <property type="evidence" value="ECO:0007669"/>
    <property type="project" value="UniProtKB-KW"/>
</dbReference>
<feature type="compositionally biased region" description="Basic residues" evidence="12">
    <location>
        <begin position="1"/>
        <end position="10"/>
    </location>
</feature>
<dbReference type="Pfam" id="PF01467">
    <property type="entry name" value="CTP_transf_like"/>
    <property type="match status" value="1"/>
</dbReference>
<keyword evidence="4 11" id="KW-0662">Pyridine nucleotide biosynthesis</keyword>